<evidence type="ECO:0000313" key="3">
    <source>
        <dbReference type="EMBL" id="QGY47554.1"/>
    </source>
</evidence>
<dbReference type="KEGG" id="mcos:GM418_28960"/>
<evidence type="ECO:0000313" key="4">
    <source>
        <dbReference type="Proteomes" id="UP000428260"/>
    </source>
</evidence>
<dbReference type="EMBL" id="CP046401">
    <property type="protein sequence ID" value="QGY47554.1"/>
    <property type="molecule type" value="Genomic_DNA"/>
</dbReference>
<evidence type="ECO:0000256" key="1">
    <source>
        <dbReference type="ARBA" id="ARBA00008779"/>
    </source>
</evidence>
<dbReference type="AlphaFoldDB" id="A0A6I6KBE9"/>
<proteinExistence type="inferred from homology"/>
<dbReference type="GO" id="GO:0016740">
    <property type="term" value="F:transferase activity"/>
    <property type="evidence" value="ECO:0007669"/>
    <property type="project" value="UniProtKB-KW"/>
</dbReference>
<reference evidence="3 4" key="1">
    <citation type="submission" date="2019-11" db="EMBL/GenBank/DDBJ databases">
        <authorList>
            <person name="Zheng R.K."/>
            <person name="Sun C.M."/>
        </authorList>
    </citation>
    <scope>NUCLEOTIDE SEQUENCE [LARGE SCALE GENOMIC DNA]</scope>
    <source>
        <strain evidence="3 4">WC007</strain>
    </source>
</reference>
<protein>
    <submittedName>
        <fullName evidence="3">Sulfatase-like hydrolase/transferase</fullName>
    </submittedName>
</protein>
<dbReference type="Proteomes" id="UP000428260">
    <property type="component" value="Chromosome"/>
</dbReference>
<dbReference type="Pfam" id="PF00884">
    <property type="entry name" value="Sulfatase"/>
    <property type="match status" value="1"/>
</dbReference>
<evidence type="ECO:0000259" key="2">
    <source>
        <dbReference type="Pfam" id="PF00884"/>
    </source>
</evidence>
<keyword evidence="3" id="KW-0808">Transferase</keyword>
<accession>A0A6I6KBE9</accession>
<name>A0A6I6KBE9_9BACT</name>
<sequence>MKIDKLFLVVIFILLTGYSASNEKPNILIILADDLGYSDLGCYRGKIQTPNIDGLAANGVSLTRFRREIGKQPNMSDNGSYAEWVSFRFEYVIMKQE</sequence>
<keyword evidence="4" id="KW-1185">Reference proteome</keyword>
<dbReference type="InterPro" id="IPR000917">
    <property type="entry name" value="Sulfatase_N"/>
</dbReference>
<keyword evidence="3" id="KW-0378">Hydrolase</keyword>
<organism evidence="3 4">
    <name type="scientific">Maribellus comscasis</name>
    <dbReference type="NCBI Taxonomy" id="2681766"/>
    <lineage>
        <taxon>Bacteria</taxon>
        <taxon>Pseudomonadati</taxon>
        <taxon>Bacteroidota</taxon>
        <taxon>Bacteroidia</taxon>
        <taxon>Marinilabiliales</taxon>
        <taxon>Prolixibacteraceae</taxon>
        <taxon>Maribellus</taxon>
    </lineage>
</organism>
<gene>
    <name evidence="3" type="ORF">GM418_28960</name>
</gene>
<comment type="similarity">
    <text evidence="1">Belongs to the sulfatase family.</text>
</comment>
<dbReference type="InterPro" id="IPR050738">
    <property type="entry name" value="Sulfatase"/>
</dbReference>
<dbReference type="GO" id="GO:0004065">
    <property type="term" value="F:arylsulfatase activity"/>
    <property type="evidence" value="ECO:0007669"/>
    <property type="project" value="TreeGrafter"/>
</dbReference>
<dbReference type="SUPFAM" id="SSF53649">
    <property type="entry name" value="Alkaline phosphatase-like"/>
    <property type="match status" value="1"/>
</dbReference>
<dbReference type="Gene3D" id="3.40.720.10">
    <property type="entry name" value="Alkaline Phosphatase, subunit A"/>
    <property type="match status" value="1"/>
</dbReference>
<dbReference type="PANTHER" id="PTHR42693">
    <property type="entry name" value="ARYLSULFATASE FAMILY MEMBER"/>
    <property type="match status" value="1"/>
</dbReference>
<dbReference type="RefSeq" id="WP_158871551.1">
    <property type="nucleotide sequence ID" value="NZ_CP046401.1"/>
</dbReference>
<feature type="domain" description="Sulfatase N-terminal" evidence="2">
    <location>
        <begin position="25"/>
        <end position="65"/>
    </location>
</feature>
<dbReference type="InterPro" id="IPR017850">
    <property type="entry name" value="Alkaline_phosphatase_core_sf"/>
</dbReference>
<dbReference type="PANTHER" id="PTHR42693:SF33">
    <property type="entry name" value="ARYLSULFATASE"/>
    <property type="match status" value="1"/>
</dbReference>